<dbReference type="InterPro" id="IPR055560">
    <property type="entry name" value="DUF7136"/>
</dbReference>
<gene>
    <name evidence="2" type="ORF">BJX63DRAFT_427611</name>
</gene>
<proteinExistence type="predicted"/>
<feature type="domain" description="DUF7136" evidence="1">
    <location>
        <begin position="3"/>
        <end position="214"/>
    </location>
</feature>
<dbReference type="EMBL" id="JBFXLT010000004">
    <property type="protein sequence ID" value="KAL2821614.1"/>
    <property type="molecule type" value="Genomic_DNA"/>
</dbReference>
<evidence type="ECO:0000313" key="2">
    <source>
        <dbReference type="EMBL" id="KAL2821614.1"/>
    </source>
</evidence>
<name>A0ABR4I1I6_9EURO</name>
<dbReference type="Proteomes" id="UP001610334">
    <property type="component" value="Unassembled WGS sequence"/>
</dbReference>
<sequence length="258" mass="28209">MTDFPVVFAVKNTQHAELLNLRITYTIFNWDDKSIPGSWPSTTFPEELFRLDWTNLSDPHLAYRYYNGTKPGHWWLTWHLSWQSCDVEGLNDDDSDGGLVTNTYSSSRMFTIQNSTSAPQKEVDLAAATADGKCDDHGGSNAVGINVTDTTMNAPSNLNWVDRDTCVLTTNTTSTTPASSPDPCLISISSEAAASMSAHLFDLRCNWIDPPENCPQDDENAAQPLVVLGVTGMLAVAGGLGLLKEVRDANQLQYGNNS</sequence>
<evidence type="ECO:0000313" key="3">
    <source>
        <dbReference type="Proteomes" id="UP001610334"/>
    </source>
</evidence>
<keyword evidence="3" id="KW-1185">Reference proteome</keyword>
<dbReference type="Pfam" id="PF23584">
    <property type="entry name" value="DUF7136"/>
    <property type="match status" value="1"/>
</dbReference>
<reference evidence="2 3" key="1">
    <citation type="submission" date="2024-07" db="EMBL/GenBank/DDBJ databases">
        <title>Section-level genome sequencing and comparative genomics of Aspergillus sections Usti and Cavernicolus.</title>
        <authorList>
            <consortium name="Lawrence Berkeley National Laboratory"/>
            <person name="Nybo J.L."/>
            <person name="Vesth T.C."/>
            <person name="Theobald S."/>
            <person name="Frisvad J.C."/>
            <person name="Larsen T.O."/>
            <person name="Kjaerboelling I."/>
            <person name="Rothschild-Mancinelli K."/>
            <person name="Lyhne E.K."/>
            <person name="Kogle M.E."/>
            <person name="Barry K."/>
            <person name="Clum A."/>
            <person name="Na H."/>
            <person name="Ledsgaard L."/>
            <person name="Lin J."/>
            <person name="Lipzen A."/>
            <person name="Kuo A."/>
            <person name="Riley R."/>
            <person name="Mondo S."/>
            <person name="Labutti K."/>
            <person name="Haridas S."/>
            <person name="Pangalinan J."/>
            <person name="Salamov A.A."/>
            <person name="Simmons B.A."/>
            <person name="Magnuson J.K."/>
            <person name="Chen J."/>
            <person name="Drula E."/>
            <person name="Henrissat B."/>
            <person name="Wiebenga A."/>
            <person name="Lubbers R.J."/>
            <person name="Gomes A.C."/>
            <person name="Makela M.R."/>
            <person name="Stajich J."/>
            <person name="Grigoriev I.V."/>
            <person name="Mortensen U.H."/>
            <person name="De Vries R.P."/>
            <person name="Baker S.E."/>
            <person name="Andersen M.R."/>
        </authorList>
    </citation>
    <scope>NUCLEOTIDE SEQUENCE [LARGE SCALE GENOMIC DNA]</scope>
    <source>
        <strain evidence="2 3">CBS 588.65</strain>
    </source>
</reference>
<evidence type="ECO:0000259" key="1">
    <source>
        <dbReference type="Pfam" id="PF23584"/>
    </source>
</evidence>
<organism evidence="2 3">
    <name type="scientific">Aspergillus granulosus</name>
    <dbReference type="NCBI Taxonomy" id="176169"/>
    <lineage>
        <taxon>Eukaryota</taxon>
        <taxon>Fungi</taxon>
        <taxon>Dikarya</taxon>
        <taxon>Ascomycota</taxon>
        <taxon>Pezizomycotina</taxon>
        <taxon>Eurotiomycetes</taxon>
        <taxon>Eurotiomycetidae</taxon>
        <taxon>Eurotiales</taxon>
        <taxon>Aspergillaceae</taxon>
        <taxon>Aspergillus</taxon>
        <taxon>Aspergillus subgen. Nidulantes</taxon>
    </lineage>
</organism>
<accession>A0ABR4I1I6</accession>
<comment type="caution">
    <text evidence="2">The sequence shown here is derived from an EMBL/GenBank/DDBJ whole genome shotgun (WGS) entry which is preliminary data.</text>
</comment>
<protein>
    <recommendedName>
        <fullName evidence="1">DUF7136 domain-containing protein</fullName>
    </recommendedName>
</protein>